<evidence type="ECO:0000259" key="10">
    <source>
        <dbReference type="Pfam" id="PF07969"/>
    </source>
</evidence>
<dbReference type="Proteomes" id="UP000243525">
    <property type="component" value="Unassembled WGS sequence"/>
</dbReference>
<sequence>MNYLIGPIRELLTMDGLPDKGPIADELLQPVPNAGILFDENGILETGDFELLKAKSNEQPIGIIELKDDFVCLPGFVDSHTHICFGGSRARDYAMRTAGKSYLEIAAEGGGILDTVRQTRKATQEELTAGILKRIARHLSEGVTTCEVKSGYGLSVNEELKMLRAIQQANSKTPADLIATCLAAHTHPFDFDGTKQEYLAEVIEKLFPILKDENLCSRVDAFVEQEAFQAEDVSNYFKAAKELGFDITIHADQFTATGSAVAAEHGAVSADHLEASTDKEIQLLAESGVAPVVLPGASLGLGCNYAPARKLLDAGLPLVIASDWNPGSAPMGDLLCQAAILGTAEKLSAAEIFAAITDRAAAALKLTDRGKLARGQKADFMLFPTSDYREILYNQGKLKPEQVYKNGQKIN</sequence>
<dbReference type="GO" id="GO:0050480">
    <property type="term" value="F:imidazolonepropionase activity"/>
    <property type="evidence" value="ECO:0007669"/>
    <property type="project" value="UniProtKB-UniRule"/>
</dbReference>
<dbReference type="InterPro" id="IPR011059">
    <property type="entry name" value="Metal-dep_hydrolase_composite"/>
</dbReference>
<comment type="caution">
    <text evidence="11">The sequence shown here is derived from an EMBL/GenBank/DDBJ whole genome shotgun (WGS) entry which is preliminary data.</text>
</comment>
<dbReference type="NCBIfam" id="TIGR01224">
    <property type="entry name" value="hutI"/>
    <property type="match status" value="1"/>
</dbReference>
<keyword evidence="6" id="KW-0369">Histidine metabolism</keyword>
<dbReference type="AlphaFoldDB" id="A0A2T5BYP4"/>
<dbReference type="PANTHER" id="PTHR42752">
    <property type="entry name" value="IMIDAZOLONEPROPIONASE"/>
    <property type="match status" value="1"/>
</dbReference>
<dbReference type="OrthoDB" id="9776455at2"/>
<dbReference type="Gene3D" id="3.20.20.140">
    <property type="entry name" value="Metal-dependent hydrolases"/>
    <property type="match status" value="1"/>
</dbReference>
<keyword evidence="3" id="KW-0963">Cytoplasm</keyword>
<dbReference type="GO" id="GO:0046872">
    <property type="term" value="F:metal ion binding"/>
    <property type="evidence" value="ECO:0007669"/>
    <property type="project" value="UniProtKB-KW"/>
</dbReference>
<dbReference type="PANTHER" id="PTHR42752:SF1">
    <property type="entry name" value="IMIDAZOLONEPROPIONASE-RELATED"/>
    <property type="match status" value="1"/>
</dbReference>
<dbReference type="InterPro" id="IPR013108">
    <property type="entry name" value="Amidohydro_3"/>
</dbReference>
<reference evidence="11 12" key="1">
    <citation type="submission" date="2018-04" db="EMBL/GenBank/DDBJ databases">
        <title>Genomic Encyclopedia of Archaeal and Bacterial Type Strains, Phase II (KMG-II): from individual species to whole genera.</title>
        <authorList>
            <person name="Goeker M."/>
        </authorList>
    </citation>
    <scope>NUCLEOTIDE SEQUENCE [LARGE SCALE GENOMIC DNA]</scope>
    <source>
        <strain evidence="11 12">DSM 28823</strain>
    </source>
</reference>
<protein>
    <recommendedName>
        <fullName evidence="2 9">Imidazolonepropionase</fullName>
        <ecNumber evidence="2 9">3.5.2.7</ecNumber>
    </recommendedName>
</protein>
<evidence type="ECO:0000313" key="11">
    <source>
        <dbReference type="EMBL" id="PTN07369.1"/>
    </source>
</evidence>
<evidence type="ECO:0000256" key="2">
    <source>
        <dbReference type="ARBA" id="ARBA00012864"/>
    </source>
</evidence>
<keyword evidence="8" id="KW-0408">Iron</keyword>
<evidence type="ECO:0000256" key="5">
    <source>
        <dbReference type="ARBA" id="ARBA00022801"/>
    </source>
</evidence>
<dbReference type="InterPro" id="IPR005920">
    <property type="entry name" value="HutI"/>
</dbReference>
<evidence type="ECO:0000256" key="3">
    <source>
        <dbReference type="ARBA" id="ARBA00022490"/>
    </source>
</evidence>
<dbReference type="EMBL" id="QAAD01000018">
    <property type="protein sequence ID" value="PTN07369.1"/>
    <property type="molecule type" value="Genomic_DNA"/>
</dbReference>
<evidence type="ECO:0000256" key="4">
    <source>
        <dbReference type="ARBA" id="ARBA00022723"/>
    </source>
</evidence>
<dbReference type="InterPro" id="IPR032466">
    <property type="entry name" value="Metal_Hydrolase"/>
</dbReference>
<evidence type="ECO:0000256" key="8">
    <source>
        <dbReference type="ARBA" id="ARBA00023004"/>
    </source>
</evidence>
<dbReference type="EC" id="3.5.2.7" evidence="2 9"/>
<comment type="pathway">
    <text evidence="1">Amino-acid degradation.</text>
</comment>
<keyword evidence="7" id="KW-0862">Zinc</keyword>
<dbReference type="Pfam" id="PF07969">
    <property type="entry name" value="Amidohydro_3"/>
    <property type="match status" value="1"/>
</dbReference>
<evidence type="ECO:0000313" key="12">
    <source>
        <dbReference type="Proteomes" id="UP000243525"/>
    </source>
</evidence>
<evidence type="ECO:0000256" key="7">
    <source>
        <dbReference type="ARBA" id="ARBA00022833"/>
    </source>
</evidence>
<keyword evidence="4" id="KW-0479">Metal-binding</keyword>
<feature type="domain" description="Amidohydrolase 3" evidence="10">
    <location>
        <begin position="116"/>
        <end position="404"/>
    </location>
</feature>
<gene>
    <name evidence="11" type="ORF">C8N47_11820</name>
</gene>
<dbReference type="Gene3D" id="2.30.40.10">
    <property type="entry name" value="Urease, subunit C, domain 1"/>
    <property type="match status" value="1"/>
</dbReference>
<organism evidence="11 12">
    <name type="scientific">Mangrovibacterium marinum</name>
    <dbReference type="NCBI Taxonomy" id="1639118"/>
    <lineage>
        <taxon>Bacteria</taxon>
        <taxon>Pseudomonadati</taxon>
        <taxon>Bacteroidota</taxon>
        <taxon>Bacteroidia</taxon>
        <taxon>Marinilabiliales</taxon>
        <taxon>Prolixibacteraceae</taxon>
        <taxon>Mangrovibacterium</taxon>
    </lineage>
</organism>
<name>A0A2T5BYP4_9BACT</name>
<evidence type="ECO:0000256" key="9">
    <source>
        <dbReference type="NCBIfam" id="TIGR01224"/>
    </source>
</evidence>
<dbReference type="SUPFAM" id="SSF51556">
    <property type="entry name" value="Metallo-dependent hydrolases"/>
    <property type="match status" value="1"/>
</dbReference>
<evidence type="ECO:0000256" key="6">
    <source>
        <dbReference type="ARBA" id="ARBA00022808"/>
    </source>
</evidence>
<accession>A0A2T5BYP4</accession>
<keyword evidence="5" id="KW-0378">Hydrolase</keyword>
<dbReference type="RefSeq" id="WP_107823352.1">
    <property type="nucleotide sequence ID" value="NZ_OY782574.1"/>
</dbReference>
<dbReference type="GO" id="GO:0019556">
    <property type="term" value="P:L-histidine catabolic process to glutamate and formamide"/>
    <property type="evidence" value="ECO:0007669"/>
    <property type="project" value="UniProtKB-UniRule"/>
</dbReference>
<evidence type="ECO:0000256" key="1">
    <source>
        <dbReference type="ARBA" id="ARBA00005023"/>
    </source>
</evidence>
<proteinExistence type="predicted"/>
<dbReference type="GO" id="GO:0005737">
    <property type="term" value="C:cytoplasm"/>
    <property type="evidence" value="ECO:0007669"/>
    <property type="project" value="UniProtKB-UniRule"/>
</dbReference>
<keyword evidence="12" id="KW-1185">Reference proteome</keyword>